<evidence type="ECO:0000256" key="2">
    <source>
        <dbReference type="SAM" id="MobiDB-lite"/>
    </source>
</evidence>
<comment type="similarity">
    <text evidence="1">Belongs to the Rv1128c/1148c/1588c/1702c/1945/3466 family.</text>
</comment>
<reference evidence="4 5" key="1">
    <citation type="submission" date="2015-05" db="EMBL/GenBank/DDBJ databases">
        <title>Complete genome sequence of Corynebacterium epidermidicanis DSM 45586, isolated from the skin of a dog suffering from pruritus.</title>
        <authorList>
            <person name="Ruckert C."/>
            <person name="Albersmeier A."/>
            <person name="Winkler A."/>
            <person name="Tauch A."/>
        </authorList>
    </citation>
    <scope>NUCLEOTIDE SEQUENCE [LARGE SCALE GENOMIC DNA]</scope>
    <source>
        <strain evidence="4 5">DSM 45586</strain>
    </source>
</reference>
<keyword evidence="5" id="KW-1185">Reference proteome</keyword>
<dbReference type="KEGG" id="cei:CEPID_10965"/>
<dbReference type="Pfam" id="PF01844">
    <property type="entry name" value="HNH"/>
    <property type="match status" value="1"/>
</dbReference>
<organism evidence="4 5">
    <name type="scientific">Corynebacterium epidermidicanis</name>
    <dbReference type="NCBI Taxonomy" id="1050174"/>
    <lineage>
        <taxon>Bacteria</taxon>
        <taxon>Bacillati</taxon>
        <taxon>Actinomycetota</taxon>
        <taxon>Actinomycetes</taxon>
        <taxon>Mycobacteriales</taxon>
        <taxon>Corynebacteriaceae</taxon>
        <taxon>Corynebacterium</taxon>
    </lineage>
</organism>
<dbReference type="Gene3D" id="1.10.30.50">
    <property type="match status" value="1"/>
</dbReference>
<sequence>MIQAAKDLLKQALIDGPLFHDFACLLEIKELVGRLETEMARDHERFELEEEGASARTARIIKRRADHEWDDAVSVEHQDAILSALERLTNTSDRRSGIYRLGATAAAESSVKQTHEYVKKLVREENERLAKDPFEAHHQRRFTLRSQDEHGGCSFFGYAPAKTAALLKAMLDRAFHAEKDEDTPHRTVAQRNLDAFHQVLKWASSDRVVATGHASLVISVTDADNFDWRTKFGTNVGIDLNIFDIANLAGDRISDYIAVHDHNGAIISLSTGERCANFYQRVALLARDFVCQHPGCGEPVSRCDSHHVIPWSRGGPTSIDNLALLCPKHHRRNDDSHQKQHLEMHDGIPIWFNNQRIPKRNNSPGAKRAGGRRSKPT</sequence>
<gene>
    <name evidence="4" type="ORF">CEPID_10965</name>
</gene>
<feature type="region of interest" description="Disordered" evidence="2">
    <location>
        <begin position="353"/>
        <end position="377"/>
    </location>
</feature>
<dbReference type="CDD" id="cd00085">
    <property type="entry name" value="HNHc"/>
    <property type="match status" value="1"/>
</dbReference>
<proteinExistence type="inferred from homology"/>
<dbReference type="Pfam" id="PF02720">
    <property type="entry name" value="DUF222"/>
    <property type="match status" value="1"/>
</dbReference>
<protein>
    <recommendedName>
        <fullName evidence="3">HNH nuclease domain-containing protein</fullName>
    </recommendedName>
</protein>
<dbReference type="PATRIC" id="fig|1050174.4.peg.2210"/>
<dbReference type="InterPro" id="IPR003870">
    <property type="entry name" value="DUF222"/>
</dbReference>
<dbReference type="AlphaFoldDB" id="A0A0G3GYT2"/>
<dbReference type="OrthoDB" id="4398180at2"/>
<evidence type="ECO:0000259" key="3">
    <source>
        <dbReference type="SMART" id="SM00507"/>
    </source>
</evidence>
<feature type="compositionally biased region" description="Polar residues" evidence="2">
    <location>
        <begin position="353"/>
        <end position="364"/>
    </location>
</feature>
<evidence type="ECO:0000256" key="1">
    <source>
        <dbReference type="ARBA" id="ARBA00023450"/>
    </source>
</evidence>
<feature type="domain" description="HNH nuclease" evidence="3">
    <location>
        <begin position="279"/>
        <end position="331"/>
    </location>
</feature>
<dbReference type="InterPro" id="IPR003615">
    <property type="entry name" value="HNH_nuc"/>
</dbReference>
<dbReference type="RefSeq" id="WP_047240930.1">
    <property type="nucleotide sequence ID" value="NZ_CP011541.1"/>
</dbReference>
<dbReference type="GO" id="GO:0008270">
    <property type="term" value="F:zinc ion binding"/>
    <property type="evidence" value="ECO:0007669"/>
    <property type="project" value="InterPro"/>
</dbReference>
<name>A0A0G3GYT2_9CORY</name>
<dbReference type="GO" id="GO:0004519">
    <property type="term" value="F:endonuclease activity"/>
    <property type="evidence" value="ECO:0007669"/>
    <property type="project" value="InterPro"/>
</dbReference>
<evidence type="ECO:0000313" key="5">
    <source>
        <dbReference type="Proteomes" id="UP000035368"/>
    </source>
</evidence>
<evidence type="ECO:0000313" key="4">
    <source>
        <dbReference type="EMBL" id="AKK04022.1"/>
    </source>
</evidence>
<dbReference type="EMBL" id="CP011541">
    <property type="protein sequence ID" value="AKK04022.1"/>
    <property type="molecule type" value="Genomic_DNA"/>
</dbReference>
<dbReference type="SMART" id="SM00507">
    <property type="entry name" value="HNHc"/>
    <property type="match status" value="1"/>
</dbReference>
<dbReference type="InterPro" id="IPR002711">
    <property type="entry name" value="HNH"/>
</dbReference>
<accession>A0A0G3GYT2</accession>
<dbReference type="GO" id="GO:0003676">
    <property type="term" value="F:nucleic acid binding"/>
    <property type="evidence" value="ECO:0007669"/>
    <property type="project" value="InterPro"/>
</dbReference>
<dbReference type="Proteomes" id="UP000035368">
    <property type="component" value="Chromosome"/>
</dbReference>
<dbReference type="STRING" id="1050174.CEPID_10965"/>